<feature type="transmembrane region" description="Helical" evidence="1">
    <location>
        <begin position="81"/>
        <end position="101"/>
    </location>
</feature>
<reference evidence="2" key="1">
    <citation type="submission" date="2021-07" db="EMBL/GenBank/DDBJ databases">
        <title>Complete genome sequence of Crassaminicella sp. 143-21, isolated from a deep-sea hydrothermal vent.</title>
        <authorList>
            <person name="Li X."/>
        </authorList>
    </citation>
    <scope>NUCLEOTIDE SEQUENCE</scope>
    <source>
        <strain evidence="2">143-21</strain>
    </source>
</reference>
<feature type="transmembrane region" description="Helical" evidence="1">
    <location>
        <begin position="175"/>
        <end position="192"/>
    </location>
</feature>
<evidence type="ECO:0000313" key="3">
    <source>
        <dbReference type="Proteomes" id="UP000886818"/>
    </source>
</evidence>
<keyword evidence="1" id="KW-0472">Membrane</keyword>
<feature type="transmembrane region" description="Helical" evidence="1">
    <location>
        <begin position="107"/>
        <end position="127"/>
    </location>
</feature>
<keyword evidence="1" id="KW-0812">Transmembrane</keyword>
<organism evidence="2 3">
    <name type="scientific">Crassaminicella indica</name>
    <dbReference type="NCBI Taxonomy" id="2855394"/>
    <lineage>
        <taxon>Bacteria</taxon>
        <taxon>Bacillati</taxon>
        <taxon>Bacillota</taxon>
        <taxon>Clostridia</taxon>
        <taxon>Eubacteriales</taxon>
        <taxon>Clostridiaceae</taxon>
        <taxon>Crassaminicella</taxon>
    </lineage>
</organism>
<keyword evidence="3" id="KW-1185">Reference proteome</keyword>
<gene>
    <name evidence="2" type="ORF">KVH43_07520</name>
</gene>
<feature type="transmembrane region" description="Helical" evidence="1">
    <location>
        <begin position="204"/>
        <end position="223"/>
    </location>
</feature>
<dbReference type="EMBL" id="CP078093">
    <property type="protein sequence ID" value="QXM05245.1"/>
    <property type="molecule type" value="Genomic_DNA"/>
</dbReference>
<protein>
    <submittedName>
        <fullName evidence="2">Uncharacterized protein</fullName>
    </submittedName>
</protein>
<feature type="transmembrane region" description="Helical" evidence="1">
    <location>
        <begin position="12"/>
        <end position="37"/>
    </location>
</feature>
<feature type="transmembrane region" description="Helical" evidence="1">
    <location>
        <begin position="49"/>
        <end position="69"/>
    </location>
</feature>
<name>A0ABX8RC03_9CLOT</name>
<feature type="transmembrane region" description="Helical" evidence="1">
    <location>
        <begin position="139"/>
        <end position="160"/>
    </location>
</feature>
<dbReference type="RefSeq" id="WP_218281945.1">
    <property type="nucleotide sequence ID" value="NZ_CP078093.1"/>
</dbReference>
<evidence type="ECO:0000313" key="2">
    <source>
        <dbReference type="EMBL" id="QXM05245.1"/>
    </source>
</evidence>
<sequence length="233" mass="27106">MSKIFQINKRNKGLILAYVLILSMVLLGYLFMVAMRADGYQPEIYEKGYMYFIILAFLLSTMLLSLWEIKEKDVWKGLFDVFIFTISAVPLILMIFMVGQISRQDILFPLLFQILWGVTIFSIKNLFRDLNIHNTGKAFLLIIFNFFILILSMIYLYFYSQYANLVITTVFDKDIPSIFLLNPLISLIGYLNEQIGGSNQMGRLPIIICFVFWGIFSSSIFYVSNKIKRHQGV</sequence>
<dbReference type="Proteomes" id="UP000886818">
    <property type="component" value="Chromosome"/>
</dbReference>
<accession>A0ABX8RC03</accession>
<proteinExistence type="predicted"/>
<keyword evidence="1" id="KW-1133">Transmembrane helix</keyword>
<evidence type="ECO:0000256" key="1">
    <source>
        <dbReference type="SAM" id="Phobius"/>
    </source>
</evidence>